<protein>
    <submittedName>
        <fullName evidence="3">Uncharacterized protein</fullName>
    </submittedName>
</protein>
<evidence type="ECO:0000256" key="1">
    <source>
        <dbReference type="SAM" id="Coils"/>
    </source>
</evidence>
<feature type="compositionally biased region" description="Polar residues" evidence="2">
    <location>
        <begin position="551"/>
        <end position="560"/>
    </location>
</feature>
<keyword evidence="1" id="KW-0175">Coiled coil</keyword>
<feature type="coiled-coil region" evidence="1">
    <location>
        <begin position="411"/>
        <end position="474"/>
    </location>
</feature>
<reference evidence="3 4" key="1">
    <citation type="submission" date="2020-02" db="EMBL/GenBank/DDBJ databases">
        <authorList>
            <person name="Ma Q."/>
            <person name="Huang Y."/>
            <person name="Song X."/>
            <person name="Pei D."/>
        </authorList>
    </citation>
    <scope>NUCLEOTIDE SEQUENCE [LARGE SCALE GENOMIC DNA]</scope>
    <source>
        <strain evidence="3">Sxm20200214</strain>
        <tissue evidence="3">Leaf</tissue>
    </source>
</reference>
<feature type="compositionally biased region" description="Polar residues" evidence="2">
    <location>
        <begin position="219"/>
        <end position="235"/>
    </location>
</feature>
<dbReference type="EMBL" id="JAAMPC010000010">
    <property type="protein sequence ID" value="KAG2289825.1"/>
    <property type="molecule type" value="Genomic_DNA"/>
</dbReference>
<name>A0A8X7RN59_BRACI</name>
<feature type="coiled-coil region" evidence="1">
    <location>
        <begin position="352"/>
        <end position="383"/>
    </location>
</feature>
<dbReference type="OrthoDB" id="1103632at2759"/>
<keyword evidence="4" id="KW-1185">Reference proteome</keyword>
<dbReference type="AlphaFoldDB" id="A0A8X7RN59"/>
<evidence type="ECO:0000256" key="2">
    <source>
        <dbReference type="SAM" id="MobiDB-lite"/>
    </source>
</evidence>
<proteinExistence type="predicted"/>
<gene>
    <name evidence="3" type="ORF">Bca52824_049429</name>
</gene>
<feature type="region of interest" description="Disordered" evidence="2">
    <location>
        <begin position="491"/>
        <end position="518"/>
    </location>
</feature>
<feature type="region of interest" description="Disordered" evidence="2">
    <location>
        <begin position="206"/>
        <end position="263"/>
    </location>
</feature>
<evidence type="ECO:0000313" key="4">
    <source>
        <dbReference type="Proteomes" id="UP000886595"/>
    </source>
</evidence>
<accession>A0A8X7RN59</accession>
<dbReference type="Proteomes" id="UP000886595">
    <property type="component" value="Unassembled WGS sequence"/>
</dbReference>
<comment type="caution">
    <text evidence="3">The sequence shown here is derived from an EMBL/GenBank/DDBJ whole genome shotgun (WGS) entry which is preliminary data.</text>
</comment>
<feature type="region of interest" description="Disordered" evidence="2">
    <location>
        <begin position="533"/>
        <end position="577"/>
    </location>
</feature>
<sequence length="657" mass="73291">MCSSLNFPHPTTTVDDLEDLYKLYGVDRSVVLDLAAYLSFFHSCSLIFLIPEIILEILAELGLSLTQLLPNFLRHLVAFLVKARKEGLVFGLSEFCQFVLVKRNNKTPGTFLVSPHPGRHKWREQFFFFRMDRASMGNFDFSQLSRRWVENIAPSGSSPMSDEIRGLIRVLRRGRSNWSTFDRTRIQTVSALPVGTGKALLLEKSEDEAGHSREVAGTPSAQTQSSDRLNRQLSPLISIHDSDEEDVLEENRPPVSLSPGSDDETVVVIRKRCRSSEGSLPDDSSFAAQSDLISLAGRMRSAGCRLPSLASSVKREAYAKVAVASSKVMEAFNEYVVTMEDHVAASRNDKEIEIIGSEIQRLSKELEATKREGREDAENIEALTEDWKRVHLENKALESQMVAQRARIVALEVLESLKDRWARKKNETSAEIRLQEVVANIDLLIELKDGGLTVDAELARLKEMERDCADLLASATVPDWSISELDLPQVSDDSVDQVGGNMTSRISNSRDSDRVQTRTGVANAELLREETRIPWFSSHGTKDPEGETSVARVQSSSPTGSDGRDRPPKKAKTNGSDHRLVVPGDAAVAKQFHWQFSHLKDCPITEDPDSVANLVTNNEFAATLEKRLQDVPRSGELNEIKKVVRELKLGLKMAQDR</sequence>
<organism evidence="3 4">
    <name type="scientific">Brassica carinata</name>
    <name type="common">Ethiopian mustard</name>
    <name type="synonym">Abyssinian cabbage</name>
    <dbReference type="NCBI Taxonomy" id="52824"/>
    <lineage>
        <taxon>Eukaryota</taxon>
        <taxon>Viridiplantae</taxon>
        <taxon>Streptophyta</taxon>
        <taxon>Embryophyta</taxon>
        <taxon>Tracheophyta</taxon>
        <taxon>Spermatophyta</taxon>
        <taxon>Magnoliopsida</taxon>
        <taxon>eudicotyledons</taxon>
        <taxon>Gunneridae</taxon>
        <taxon>Pentapetalae</taxon>
        <taxon>rosids</taxon>
        <taxon>malvids</taxon>
        <taxon>Brassicales</taxon>
        <taxon>Brassicaceae</taxon>
        <taxon>Brassiceae</taxon>
        <taxon>Brassica</taxon>
    </lineage>
</organism>
<evidence type="ECO:0000313" key="3">
    <source>
        <dbReference type="EMBL" id="KAG2289825.1"/>
    </source>
</evidence>